<keyword evidence="4 6" id="KW-0067">ATP-binding</keyword>
<reference evidence="9 10" key="1">
    <citation type="submission" date="2020-07" db="EMBL/GenBank/DDBJ databases">
        <authorList>
            <person name="Criscuolo A."/>
        </authorList>
    </citation>
    <scope>NUCLEOTIDE SEQUENCE [LARGE SCALE GENOMIC DNA]</scope>
    <source>
        <strain evidence="9">CIP107946</strain>
    </source>
</reference>
<proteinExistence type="inferred from homology"/>
<dbReference type="InterPro" id="IPR027417">
    <property type="entry name" value="P-loop_NTPase"/>
</dbReference>
<dbReference type="Proteomes" id="UP000588186">
    <property type="component" value="Unassembled WGS sequence"/>
</dbReference>
<dbReference type="Pfam" id="PF06071">
    <property type="entry name" value="YchF-GTPase_C"/>
    <property type="match status" value="1"/>
</dbReference>
<evidence type="ECO:0000256" key="6">
    <source>
        <dbReference type="HAMAP-Rule" id="MF_00944"/>
    </source>
</evidence>
<feature type="domain" description="OBG-type G" evidence="7">
    <location>
        <begin position="3"/>
        <end position="281"/>
    </location>
</feature>
<evidence type="ECO:0000256" key="1">
    <source>
        <dbReference type="ARBA" id="ARBA00001946"/>
    </source>
</evidence>
<dbReference type="InterPro" id="IPR041706">
    <property type="entry name" value="YchF_N"/>
</dbReference>
<gene>
    <name evidence="6 9" type="primary">ychF</name>
    <name evidence="9" type="ORF">JEOPIN946_00431</name>
</gene>
<dbReference type="SUPFAM" id="SSF52540">
    <property type="entry name" value="P-loop containing nucleoside triphosphate hydrolases"/>
    <property type="match status" value="1"/>
</dbReference>
<feature type="domain" description="TGS" evidence="8">
    <location>
        <begin position="281"/>
        <end position="364"/>
    </location>
</feature>
<dbReference type="InterPro" id="IPR004095">
    <property type="entry name" value="TGS"/>
</dbReference>
<dbReference type="NCBIfam" id="TIGR00092">
    <property type="entry name" value="redox-regulated ATPase YchF"/>
    <property type="match status" value="1"/>
</dbReference>
<dbReference type="EMBL" id="CAJEWB010000005">
    <property type="protein sequence ID" value="CAD2072333.1"/>
    <property type="molecule type" value="Genomic_DNA"/>
</dbReference>
<dbReference type="Gene3D" id="3.40.50.300">
    <property type="entry name" value="P-loop containing nucleotide triphosphate hydrolases"/>
    <property type="match status" value="1"/>
</dbReference>
<dbReference type="PROSITE" id="PS51880">
    <property type="entry name" value="TGS"/>
    <property type="match status" value="1"/>
</dbReference>
<dbReference type="InterPro" id="IPR023192">
    <property type="entry name" value="TGS-like_dom_sf"/>
</dbReference>
<dbReference type="Gene3D" id="3.10.20.30">
    <property type="match status" value="1"/>
</dbReference>
<dbReference type="GO" id="GO:0016887">
    <property type="term" value="F:ATP hydrolysis activity"/>
    <property type="evidence" value="ECO:0007669"/>
    <property type="project" value="UniProtKB-UniRule"/>
</dbReference>
<dbReference type="PROSITE" id="PS51710">
    <property type="entry name" value="G_OBG"/>
    <property type="match status" value="1"/>
</dbReference>
<dbReference type="GO" id="GO:0005737">
    <property type="term" value="C:cytoplasm"/>
    <property type="evidence" value="ECO:0007669"/>
    <property type="project" value="TreeGrafter"/>
</dbReference>
<dbReference type="RefSeq" id="WP_186076440.1">
    <property type="nucleotide sequence ID" value="NZ_CAJEWB010000005.1"/>
</dbReference>
<keyword evidence="2" id="KW-0479">Metal-binding</keyword>
<evidence type="ECO:0000256" key="4">
    <source>
        <dbReference type="ARBA" id="ARBA00022840"/>
    </source>
</evidence>
<dbReference type="FunFam" id="1.10.150.300:FF:000004">
    <property type="entry name" value="Ribosome-binding ATPase YchF"/>
    <property type="match status" value="1"/>
</dbReference>
<dbReference type="InterPro" id="IPR013029">
    <property type="entry name" value="YchF_C"/>
</dbReference>
<dbReference type="PIRSF" id="PIRSF006641">
    <property type="entry name" value="CHP00092"/>
    <property type="match status" value="1"/>
</dbReference>
<dbReference type="Pfam" id="PF01926">
    <property type="entry name" value="MMR_HSR1"/>
    <property type="match status" value="1"/>
</dbReference>
<dbReference type="HAMAP" id="MF_00944">
    <property type="entry name" value="YchF_OLA1_ATPase"/>
    <property type="match status" value="1"/>
</dbReference>
<evidence type="ECO:0000256" key="3">
    <source>
        <dbReference type="ARBA" id="ARBA00022741"/>
    </source>
</evidence>
<dbReference type="AlphaFoldDB" id="A0A6V7R5H7"/>
<evidence type="ECO:0000256" key="2">
    <source>
        <dbReference type="ARBA" id="ARBA00022723"/>
    </source>
</evidence>
<dbReference type="GO" id="GO:0043023">
    <property type="term" value="F:ribosomal large subunit binding"/>
    <property type="evidence" value="ECO:0007669"/>
    <property type="project" value="UniProtKB-UniRule"/>
</dbReference>
<dbReference type="CDD" id="cd01900">
    <property type="entry name" value="YchF"/>
    <property type="match status" value="1"/>
</dbReference>
<dbReference type="InterPro" id="IPR004396">
    <property type="entry name" value="ATPase_YchF/OLA1"/>
</dbReference>
<dbReference type="InterPro" id="IPR012675">
    <property type="entry name" value="Beta-grasp_dom_sf"/>
</dbReference>
<comment type="function">
    <text evidence="6">ATPase that binds to both the 70S ribosome and the 50S ribosomal subunit in a nucleotide-independent manner.</text>
</comment>
<dbReference type="CDD" id="cd04867">
    <property type="entry name" value="TGS_YchF_OLA1"/>
    <property type="match status" value="1"/>
</dbReference>
<keyword evidence="10" id="KW-1185">Reference proteome</keyword>
<evidence type="ECO:0000313" key="9">
    <source>
        <dbReference type="EMBL" id="CAD2072333.1"/>
    </source>
</evidence>
<comment type="caution">
    <text evidence="9">The sequence shown here is derived from an EMBL/GenBank/DDBJ whole genome shotgun (WGS) entry which is preliminary data.</text>
</comment>
<feature type="binding site" evidence="6">
    <location>
        <begin position="12"/>
        <end position="17"/>
    </location>
    <ligand>
        <name>ATP</name>
        <dbReference type="ChEBI" id="CHEBI:30616"/>
    </ligand>
</feature>
<dbReference type="InterPro" id="IPR012676">
    <property type="entry name" value="TGS-like"/>
</dbReference>
<name>A0A6V7R5H7_9BACL</name>
<dbReference type="GO" id="GO:0005524">
    <property type="term" value="F:ATP binding"/>
    <property type="evidence" value="ECO:0007669"/>
    <property type="project" value="UniProtKB-UniRule"/>
</dbReference>
<evidence type="ECO:0000259" key="8">
    <source>
        <dbReference type="PROSITE" id="PS51880"/>
    </source>
</evidence>
<dbReference type="SUPFAM" id="SSF81271">
    <property type="entry name" value="TGS-like"/>
    <property type="match status" value="1"/>
</dbReference>
<dbReference type="PRINTS" id="PR00326">
    <property type="entry name" value="GTP1OBG"/>
</dbReference>
<sequence>MSLTAGIVGLPNVGKSTLFNAITKAGALAANYPFATIDPNVGIVEVPDERLDKLTEIVIPKKTVPTAFEFTDIAGIVKGASQGEGLGNKFLSHIREVDAICQVVRAFDDDNITHVSGKIDPIDDIEVINMELIFADLESIERRLPRLEKMARQKDADAMAEAAALTKVKETLENNQPVRSLDMTAEEKALIKHLNFLTQKPILYVANVAEDELMDLDNNEHLKRIKEYAASENAEVVVISARVEEEMAVLDDEDKLEFLEALGLEESGLDKLIRNAYDLLGLATYFTAGVQEVRAWTFKKGMTAPECAGIIHTDFQKGFIRAEVMSYDDLVELGSEAAVKEAGKARLEGKDYIMQDGDVVHFRFNV</sequence>
<dbReference type="PANTHER" id="PTHR23305">
    <property type="entry name" value="OBG GTPASE FAMILY"/>
    <property type="match status" value="1"/>
</dbReference>
<protein>
    <recommendedName>
        <fullName evidence="6">Ribosome-binding ATPase YchF</fullName>
    </recommendedName>
</protein>
<dbReference type="FunFam" id="3.10.20.30:FF:000001">
    <property type="entry name" value="Ribosome-binding ATPase YchF"/>
    <property type="match status" value="1"/>
</dbReference>
<keyword evidence="3 6" id="KW-0547">Nucleotide-binding</keyword>
<evidence type="ECO:0000313" key="10">
    <source>
        <dbReference type="Proteomes" id="UP000588186"/>
    </source>
</evidence>
<comment type="similarity">
    <text evidence="6">Belongs to the TRAFAC class OBG-HflX-like GTPase superfamily. OBG GTPase family. YchF/OLA1 subfamily.</text>
</comment>
<keyword evidence="5" id="KW-0460">Magnesium</keyword>
<dbReference type="PANTHER" id="PTHR23305:SF18">
    <property type="entry name" value="OBG-TYPE G DOMAIN-CONTAINING PROTEIN"/>
    <property type="match status" value="1"/>
</dbReference>
<dbReference type="InterPro" id="IPR031167">
    <property type="entry name" value="G_OBG"/>
</dbReference>
<dbReference type="GO" id="GO:0005525">
    <property type="term" value="F:GTP binding"/>
    <property type="evidence" value="ECO:0007669"/>
    <property type="project" value="InterPro"/>
</dbReference>
<dbReference type="Gene3D" id="1.10.150.300">
    <property type="entry name" value="TGS-like domain"/>
    <property type="match status" value="1"/>
</dbReference>
<dbReference type="GO" id="GO:0046872">
    <property type="term" value="F:metal ion binding"/>
    <property type="evidence" value="ECO:0007669"/>
    <property type="project" value="UniProtKB-KW"/>
</dbReference>
<accession>A0A6V7R5H7</accession>
<evidence type="ECO:0000256" key="5">
    <source>
        <dbReference type="ARBA" id="ARBA00022842"/>
    </source>
</evidence>
<comment type="cofactor">
    <cofactor evidence="1">
        <name>Mg(2+)</name>
        <dbReference type="ChEBI" id="CHEBI:18420"/>
    </cofactor>
</comment>
<evidence type="ECO:0000259" key="7">
    <source>
        <dbReference type="PROSITE" id="PS51710"/>
    </source>
</evidence>
<dbReference type="InterPro" id="IPR006073">
    <property type="entry name" value="GTP-bd"/>
</dbReference>
<organism evidence="9 10">
    <name type="scientific">Phocicoccus pinnipedialis</name>
    <dbReference type="NCBI Taxonomy" id="110845"/>
    <lineage>
        <taxon>Bacteria</taxon>
        <taxon>Bacillati</taxon>
        <taxon>Bacillota</taxon>
        <taxon>Bacilli</taxon>
        <taxon>Bacillales</taxon>
        <taxon>Salinicoccaceae</taxon>
        <taxon>Phocicoccus</taxon>
    </lineage>
</organism>